<dbReference type="EMBL" id="JBEZAM010000090">
    <property type="protein sequence ID" value="MEU7297994.1"/>
    <property type="molecule type" value="Genomic_DNA"/>
</dbReference>
<protein>
    <recommendedName>
        <fullName evidence="4">Secreted protein</fullName>
    </recommendedName>
</protein>
<evidence type="ECO:0008006" key="4">
    <source>
        <dbReference type="Google" id="ProtNLM"/>
    </source>
</evidence>
<dbReference type="Proteomes" id="UP001551210">
    <property type="component" value="Unassembled WGS sequence"/>
</dbReference>
<sequence>MKTERKGRTAPWAKALGAVLLVPVVVVVALFAVARHREGDRERDAFDATVTDARRFADALAGRGAAPSPQDVRDVLAETAGHGRGDGVLHEVRPAADGTRVIVQFSRVYERSPALFGPSTTTADRCFTIDLPALPADESPDGTEARVTAHGPDESCLEVAAAAPDEGKLRVSGT</sequence>
<evidence type="ECO:0000313" key="3">
    <source>
        <dbReference type="Proteomes" id="UP001551210"/>
    </source>
</evidence>
<feature type="transmembrane region" description="Helical" evidence="1">
    <location>
        <begin position="12"/>
        <end position="33"/>
    </location>
</feature>
<keyword evidence="1" id="KW-1133">Transmembrane helix</keyword>
<evidence type="ECO:0000256" key="1">
    <source>
        <dbReference type="SAM" id="Phobius"/>
    </source>
</evidence>
<name>A0ABV3D6A2_STREX</name>
<reference evidence="2 3" key="1">
    <citation type="submission" date="2024-06" db="EMBL/GenBank/DDBJ databases">
        <title>The Natural Products Discovery Center: Release of the First 8490 Sequenced Strains for Exploring Actinobacteria Biosynthetic Diversity.</title>
        <authorList>
            <person name="Kalkreuter E."/>
            <person name="Kautsar S.A."/>
            <person name="Yang D."/>
            <person name="Bader C.D."/>
            <person name="Teijaro C.N."/>
            <person name="Fluegel L."/>
            <person name="Davis C.M."/>
            <person name="Simpson J.R."/>
            <person name="Lauterbach L."/>
            <person name="Steele A.D."/>
            <person name="Gui C."/>
            <person name="Meng S."/>
            <person name="Li G."/>
            <person name="Viehrig K."/>
            <person name="Ye F."/>
            <person name="Su P."/>
            <person name="Kiefer A.F."/>
            <person name="Nichols A."/>
            <person name="Cepeda A.J."/>
            <person name="Yan W."/>
            <person name="Fan B."/>
            <person name="Jiang Y."/>
            <person name="Adhikari A."/>
            <person name="Zheng C.-J."/>
            <person name="Schuster L."/>
            <person name="Cowan T.M."/>
            <person name="Smanski M.J."/>
            <person name="Chevrette M.G."/>
            <person name="De Carvalho L.P.S."/>
            <person name="Shen B."/>
        </authorList>
    </citation>
    <scope>NUCLEOTIDE SEQUENCE [LARGE SCALE GENOMIC DNA]</scope>
    <source>
        <strain evidence="2 3">NPDC045705</strain>
    </source>
</reference>
<evidence type="ECO:0000313" key="2">
    <source>
        <dbReference type="EMBL" id="MEU7297994.1"/>
    </source>
</evidence>
<organism evidence="2 3">
    <name type="scientific">Streptomyces exfoliatus</name>
    <name type="common">Streptomyces hydrogenans</name>
    <dbReference type="NCBI Taxonomy" id="1905"/>
    <lineage>
        <taxon>Bacteria</taxon>
        <taxon>Bacillati</taxon>
        <taxon>Actinomycetota</taxon>
        <taxon>Actinomycetes</taxon>
        <taxon>Kitasatosporales</taxon>
        <taxon>Streptomycetaceae</taxon>
        <taxon>Streptomyces</taxon>
    </lineage>
</organism>
<proteinExistence type="predicted"/>
<keyword evidence="3" id="KW-1185">Reference proteome</keyword>
<keyword evidence="1" id="KW-0812">Transmembrane</keyword>
<dbReference type="RefSeq" id="WP_359216316.1">
    <property type="nucleotide sequence ID" value="NZ_JBEZAM010000090.1"/>
</dbReference>
<gene>
    <name evidence="2" type="ORF">AB0A76_33195</name>
</gene>
<comment type="caution">
    <text evidence="2">The sequence shown here is derived from an EMBL/GenBank/DDBJ whole genome shotgun (WGS) entry which is preliminary data.</text>
</comment>
<accession>A0ABV3D6A2</accession>
<keyword evidence="1" id="KW-0472">Membrane</keyword>